<dbReference type="OrthoDB" id="943345at2"/>
<organism evidence="1 2">
    <name type="scientific">Zobellia amurskyensis</name>
    <dbReference type="NCBI Taxonomy" id="248905"/>
    <lineage>
        <taxon>Bacteria</taxon>
        <taxon>Pseudomonadati</taxon>
        <taxon>Bacteroidota</taxon>
        <taxon>Flavobacteriia</taxon>
        <taxon>Flavobacteriales</taxon>
        <taxon>Flavobacteriaceae</taxon>
        <taxon>Zobellia</taxon>
    </lineage>
</organism>
<accession>A0A7X2ZRB0</accession>
<dbReference type="AlphaFoldDB" id="A0A7X2ZRB0"/>
<protein>
    <recommendedName>
        <fullName evidence="3">Outer membrane protein beta-barrel domain-containing protein</fullName>
    </recommendedName>
</protein>
<name>A0A7X2ZRB0_9FLAO</name>
<dbReference type="Proteomes" id="UP000540519">
    <property type="component" value="Unassembled WGS sequence"/>
</dbReference>
<gene>
    <name evidence="1" type="ORF">D9O36_03615</name>
</gene>
<dbReference type="RefSeq" id="WP_038235846.1">
    <property type="nucleotide sequence ID" value="NZ_RCNR01000005.1"/>
</dbReference>
<comment type="caution">
    <text evidence="1">The sequence shown here is derived from an EMBL/GenBank/DDBJ whole genome shotgun (WGS) entry which is preliminary data.</text>
</comment>
<keyword evidence="2" id="KW-1185">Reference proteome</keyword>
<reference evidence="1 2" key="1">
    <citation type="journal article" date="2019" name="Mar. Drugs">
        <title>Comparative Genomics and CAZyme Genome Repertoires of Marine Zobellia amurskyensis KMM 3526(T) and Zobellia laminariae KMM 3676(T).</title>
        <authorList>
            <person name="Chernysheva N."/>
            <person name="Bystritskaya E."/>
            <person name="Stenkova A."/>
            <person name="Golovkin I."/>
            <person name="Nedashkovskaya O."/>
            <person name="Isaeva M."/>
        </authorList>
    </citation>
    <scope>NUCLEOTIDE SEQUENCE [LARGE SCALE GENOMIC DNA]</scope>
    <source>
        <strain evidence="1 2">KMM 3526</strain>
    </source>
</reference>
<evidence type="ECO:0000313" key="1">
    <source>
        <dbReference type="EMBL" id="MUH34918.1"/>
    </source>
</evidence>
<evidence type="ECO:0008006" key="3">
    <source>
        <dbReference type="Google" id="ProtNLM"/>
    </source>
</evidence>
<sequence>MKKIVIFILLLAPLFILYGQNEPKSYLEFSFGLSRHGTGDITGYHFGTNYGKEFSNKFYWQLGFEGTLNDSPYTPLFYELSDGERVDATLHTVTAGFQLVTGIRYNFIKTTNQRFGLSILPLFRYQATSLMDLDSVLYPAGTDLPYPVRSSIRFSPARTFAVGASLRLNYNFQIGDTFYLGLLGAVQFDSNGDTIPHFDLVLGKRL</sequence>
<evidence type="ECO:0000313" key="2">
    <source>
        <dbReference type="Proteomes" id="UP000540519"/>
    </source>
</evidence>
<proteinExistence type="predicted"/>
<dbReference type="EMBL" id="RCNR01000005">
    <property type="protein sequence ID" value="MUH34918.1"/>
    <property type="molecule type" value="Genomic_DNA"/>
</dbReference>